<evidence type="ECO:0000256" key="1">
    <source>
        <dbReference type="SAM" id="SignalP"/>
    </source>
</evidence>
<dbReference type="PROSITE" id="PS51257">
    <property type="entry name" value="PROKAR_LIPOPROTEIN"/>
    <property type="match status" value="1"/>
</dbReference>
<evidence type="ECO:0008006" key="4">
    <source>
        <dbReference type="Google" id="ProtNLM"/>
    </source>
</evidence>
<keyword evidence="1" id="KW-0732">Signal</keyword>
<dbReference type="Proteomes" id="UP000315017">
    <property type="component" value="Chromosome"/>
</dbReference>
<name>A0A517Y8B8_9BACT</name>
<evidence type="ECO:0000313" key="3">
    <source>
        <dbReference type="Proteomes" id="UP000315017"/>
    </source>
</evidence>
<reference evidence="2 3" key="1">
    <citation type="submission" date="2019-02" db="EMBL/GenBank/DDBJ databases">
        <title>Deep-cultivation of Planctomycetes and their phenomic and genomic characterization uncovers novel biology.</title>
        <authorList>
            <person name="Wiegand S."/>
            <person name="Jogler M."/>
            <person name="Boedeker C."/>
            <person name="Pinto D."/>
            <person name="Vollmers J."/>
            <person name="Rivas-Marin E."/>
            <person name="Kohn T."/>
            <person name="Peeters S.H."/>
            <person name="Heuer A."/>
            <person name="Rast P."/>
            <person name="Oberbeckmann S."/>
            <person name="Bunk B."/>
            <person name="Jeske O."/>
            <person name="Meyerdierks A."/>
            <person name="Storesund J.E."/>
            <person name="Kallscheuer N."/>
            <person name="Luecker S."/>
            <person name="Lage O.M."/>
            <person name="Pohl T."/>
            <person name="Merkel B.J."/>
            <person name="Hornburger P."/>
            <person name="Mueller R.-W."/>
            <person name="Bruemmer F."/>
            <person name="Labrenz M."/>
            <person name="Spormann A.M."/>
            <person name="Op den Camp H."/>
            <person name="Overmann J."/>
            <person name="Amann R."/>
            <person name="Jetten M.S.M."/>
            <person name="Mascher T."/>
            <person name="Medema M.H."/>
            <person name="Devos D.P."/>
            <person name="Kaster A.-K."/>
            <person name="Ovreas L."/>
            <person name="Rohde M."/>
            <person name="Galperin M.Y."/>
            <person name="Jogler C."/>
        </authorList>
    </citation>
    <scope>NUCLEOTIDE SEQUENCE [LARGE SCALE GENOMIC DNA]</scope>
    <source>
        <strain evidence="2 3">ETA_A8</strain>
    </source>
</reference>
<dbReference type="OrthoDB" id="280880at2"/>
<dbReference type="EMBL" id="CP036274">
    <property type="protein sequence ID" value="QDU26480.1"/>
    <property type="molecule type" value="Genomic_DNA"/>
</dbReference>
<evidence type="ECO:0000313" key="2">
    <source>
        <dbReference type="EMBL" id="QDU26480.1"/>
    </source>
</evidence>
<feature type="signal peptide" evidence="1">
    <location>
        <begin position="1"/>
        <end position="23"/>
    </location>
</feature>
<dbReference type="RefSeq" id="WP_145087100.1">
    <property type="nucleotide sequence ID" value="NZ_CP036274.1"/>
</dbReference>
<feature type="chain" id="PRO_5021739276" description="Carboxypeptidase regulatory-like domain-containing protein" evidence="1">
    <location>
        <begin position="24"/>
        <end position="151"/>
    </location>
</feature>
<dbReference type="KEGG" id="aagg:ETAA8_15580"/>
<organism evidence="2 3">
    <name type="scientific">Anatilimnocola aggregata</name>
    <dbReference type="NCBI Taxonomy" id="2528021"/>
    <lineage>
        <taxon>Bacteria</taxon>
        <taxon>Pseudomonadati</taxon>
        <taxon>Planctomycetota</taxon>
        <taxon>Planctomycetia</taxon>
        <taxon>Pirellulales</taxon>
        <taxon>Pirellulaceae</taxon>
        <taxon>Anatilimnocola</taxon>
    </lineage>
</organism>
<dbReference type="AlphaFoldDB" id="A0A517Y8B8"/>
<gene>
    <name evidence="2" type="ORF">ETAA8_15580</name>
</gene>
<proteinExistence type="predicted"/>
<sequence precursor="true">MIRTSIVTLALSFVAGCAPTGPAAIPVTGVVTLDGQPCASAVVNLVAHGETTGNGGWGRTDEQGKFVIHLNDGRSEQGPPGLPAGQYKVLISKLVTPDGQPFIPTEDVAPIDSNAKELLPPIYSDFQQTTLTADVVAPKSELVFELKSARR</sequence>
<keyword evidence="3" id="KW-1185">Reference proteome</keyword>
<accession>A0A517Y8B8</accession>
<protein>
    <recommendedName>
        <fullName evidence="4">Carboxypeptidase regulatory-like domain-containing protein</fullName>
    </recommendedName>
</protein>